<feature type="transmembrane region" description="Helical" evidence="9">
    <location>
        <begin position="50"/>
        <end position="70"/>
    </location>
</feature>
<gene>
    <name evidence="10" type="ORF">A3C71_03080</name>
</gene>
<accession>A0A1F8FGF7</accession>
<dbReference type="Proteomes" id="UP000178197">
    <property type="component" value="Unassembled WGS sequence"/>
</dbReference>
<keyword evidence="7 9" id="KW-0811">Translocation</keyword>
<dbReference type="Pfam" id="PF03840">
    <property type="entry name" value="SecG"/>
    <property type="match status" value="1"/>
</dbReference>
<proteinExistence type="inferred from homology"/>
<comment type="function">
    <text evidence="9">Involved in protein export. Participates in an early event of protein translocation.</text>
</comment>
<reference evidence="10 11" key="1">
    <citation type="journal article" date="2016" name="Nat. Commun.">
        <title>Thousands of microbial genomes shed light on interconnected biogeochemical processes in an aquifer system.</title>
        <authorList>
            <person name="Anantharaman K."/>
            <person name="Brown C.T."/>
            <person name="Hug L.A."/>
            <person name="Sharon I."/>
            <person name="Castelle C.J."/>
            <person name="Probst A.J."/>
            <person name="Thomas B.C."/>
            <person name="Singh A."/>
            <person name="Wilkins M.J."/>
            <person name="Karaoz U."/>
            <person name="Brodie E.L."/>
            <person name="Williams K.H."/>
            <person name="Hubbard S.S."/>
            <person name="Banfield J.F."/>
        </authorList>
    </citation>
    <scope>NUCLEOTIDE SEQUENCE [LARGE SCALE GENOMIC DNA]</scope>
</reference>
<keyword evidence="4 9" id="KW-0812">Transmembrane</keyword>
<dbReference type="EMBL" id="MGJT01000020">
    <property type="protein sequence ID" value="OGN12245.1"/>
    <property type="molecule type" value="Genomic_DNA"/>
</dbReference>
<dbReference type="PRINTS" id="PR01651">
    <property type="entry name" value="SECGEXPORT"/>
</dbReference>
<evidence type="ECO:0000313" key="11">
    <source>
        <dbReference type="Proteomes" id="UP000178197"/>
    </source>
</evidence>
<keyword evidence="8 9" id="KW-0472">Membrane</keyword>
<name>A0A1F8FGF7_9BACT</name>
<evidence type="ECO:0000256" key="1">
    <source>
        <dbReference type="ARBA" id="ARBA00004141"/>
    </source>
</evidence>
<comment type="similarity">
    <text evidence="2 9">Belongs to the SecG family.</text>
</comment>
<keyword evidence="3 9" id="KW-0813">Transport</keyword>
<dbReference type="GO" id="GO:0009306">
    <property type="term" value="P:protein secretion"/>
    <property type="evidence" value="ECO:0007669"/>
    <property type="project" value="UniProtKB-UniRule"/>
</dbReference>
<comment type="caution">
    <text evidence="10">The sequence shown here is derived from an EMBL/GenBank/DDBJ whole genome shotgun (WGS) entry which is preliminary data.</text>
</comment>
<sequence length="72" mass="7754">MERILTIVQVLISIFLVAGILLQQKGSGLGSAFGGEGGNIYSTRRGAEKVLFYSTIVLSLAFLAISLIRIRL</sequence>
<comment type="caution">
    <text evidence="9">Lacks conserved residue(s) required for the propagation of feature annotation.</text>
</comment>
<dbReference type="GO" id="GO:0015450">
    <property type="term" value="F:protein-transporting ATPase activity"/>
    <property type="evidence" value="ECO:0007669"/>
    <property type="project" value="UniProtKB-UniRule"/>
</dbReference>
<evidence type="ECO:0000256" key="5">
    <source>
        <dbReference type="ARBA" id="ARBA00022927"/>
    </source>
</evidence>
<evidence type="ECO:0000256" key="7">
    <source>
        <dbReference type="ARBA" id="ARBA00023010"/>
    </source>
</evidence>
<dbReference type="InterPro" id="IPR004692">
    <property type="entry name" value="SecG"/>
</dbReference>
<evidence type="ECO:0000256" key="6">
    <source>
        <dbReference type="ARBA" id="ARBA00022989"/>
    </source>
</evidence>
<evidence type="ECO:0000256" key="2">
    <source>
        <dbReference type="ARBA" id="ARBA00008445"/>
    </source>
</evidence>
<dbReference type="NCBIfam" id="TIGR00810">
    <property type="entry name" value="secG"/>
    <property type="match status" value="1"/>
</dbReference>
<evidence type="ECO:0000256" key="9">
    <source>
        <dbReference type="RuleBase" id="RU365087"/>
    </source>
</evidence>
<keyword evidence="6 9" id="KW-1133">Transmembrane helix</keyword>
<evidence type="ECO:0000256" key="8">
    <source>
        <dbReference type="ARBA" id="ARBA00023136"/>
    </source>
</evidence>
<evidence type="ECO:0000256" key="3">
    <source>
        <dbReference type="ARBA" id="ARBA00022448"/>
    </source>
</evidence>
<dbReference type="AlphaFoldDB" id="A0A1F8FGF7"/>
<evidence type="ECO:0000256" key="4">
    <source>
        <dbReference type="ARBA" id="ARBA00022692"/>
    </source>
</evidence>
<comment type="subcellular location">
    <subcellularLocation>
        <location evidence="9">Cell membrane</location>
        <topology evidence="9">Multi-pass membrane protein</topology>
    </subcellularLocation>
    <subcellularLocation>
        <location evidence="1">Membrane</location>
        <topology evidence="1">Multi-pass membrane protein</topology>
    </subcellularLocation>
</comment>
<protein>
    <recommendedName>
        <fullName evidence="9">Protein-export membrane protein SecG</fullName>
    </recommendedName>
</protein>
<dbReference type="GO" id="GO:0005886">
    <property type="term" value="C:plasma membrane"/>
    <property type="evidence" value="ECO:0007669"/>
    <property type="project" value="UniProtKB-SubCell"/>
</dbReference>
<organism evidence="10 11">
    <name type="scientific">Candidatus Yanofskybacteria bacterium RIFCSPHIGHO2_02_FULL_43_15c</name>
    <dbReference type="NCBI Taxonomy" id="1802679"/>
    <lineage>
        <taxon>Bacteria</taxon>
        <taxon>Candidatus Yanofskyibacteriota</taxon>
    </lineage>
</organism>
<keyword evidence="5 9" id="KW-0653">Protein transport</keyword>
<evidence type="ECO:0000313" key="10">
    <source>
        <dbReference type="EMBL" id="OGN12245.1"/>
    </source>
</evidence>
<keyword evidence="9" id="KW-1003">Cell membrane</keyword>